<name>A0A8D4UUL3_9FIRM</name>
<dbReference type="InterPro" id="IPR052920">
    <property type="entry name" value="DNA-binding_regulatory"/>
</dbReference>
<dbReference type="Proteomes" id="UP000320585">
    <property type="component" value="Chromosome"/>
</dbReference>
<dbReference type="InterPro" id="IPR029058">
    <property type="entry name" value="AB_hydrolase_fold"/>
</dbReference>
<dbReference type="SUPFAM" id="SSF53474">
    <property type="entry name" value="alpha/beta-Hydrolases"/>
    <property type="match status" value="1"/>
</dbReference>
<dbReference type="AlphaFoldDB" id="A0A8D4UUL3"/>
<keyword evidence="4" id="KW-1185">Reference proteome</keyword>
<dbReference type="Gene3D" id="3.40.50.1820">
    <property type="entry name" value="alpha/beta hydrolase"/>
    <property type="match status" value="1"/>
</dbReference>
<evidence type="ECO:0000259" key="2">
    <source>
        <dbReference type="Pfam" id="PF12146"/>
    </source>
</evidence>
<feature type="domain" description="AB hydrolase-1" evidence="1">
    <location>
        <begin position="97"/>
        <end position="187"/>
    </location>
</feature>
<reference evidence="4" key="1">
    <citation type="submission" date="2019-05" db="EMBL/GenBank/DDBJ databases">
        <title>Complete genome sequencing of Dialister sp. strain 5BBH33.</title>
        <authorList>
            <person name="Sakamoto M."/>
            <person name="Murakami T."/>
            <person name="Mori H."/>
        </authorList>
    </citation>
    <scope>NUCLEOTIDE SEQUENCE [LARGE SCALE GENOMIC DNA]</scope>
    <source>
        <strain evidence="4">5BBH33</strain>
    </source>
</reference>
<sequence>MLIGDIRMRFLWKLIKWLVGLALILFLAAGLYAGNVAYEELFSAPWDQILGIENRKGELDRIHSLEARNGWQRVEVHSKDGTKLVGTYIPGESGTRNTVILLHGLYQNRTMCIPYANIYRRMGYNVLLADLRGHGESEGGHTDWGIHDVEDMNAWVSLLRSKNPQMQIGFHGVSLGAAMALIYSASDEGKQMKFYVADSSYGDLLDLGRDKLMKYTGDDRLVLGMDVLNPFFQAALYMHTGKLLSDIDPVNRVQHMTSPVLFLHGAKDQLVPPEVAELLLADSSSTNKKLYIFQGASHTMEMSANGPAYREYVTDFIKNT</sequence>
<evidence type="ECO:0000259" key="1">
    <source>
        <dbReference type="Pfam" id="PF00561"/>
    </source>
</evidence>
<feature type="domain" description="Serine aminopeptidase S33" evidence="2">
    <location>
        <begin position="251"/>
        <end position="300"/>
    </location>
</feature>
<dbReference type="Pfam" id="PF00561">
    <property type="entry name" value="Abhydrolase_1"/>
    <property type="match status" value="1"/>
</dbReference>
<dbReference type="PANTHER" id="PTHR43358:SF4">
    <property type="entry name" value="ALPHA_BETA HYDROLASE FOLD-1 DOMAIN-CONTAINING PROTEIN"/>
    <property type="match status" value="1"/>
</dbReference>
<accession>A0A8D4UUL3</accession>
<dbReference type="Pfam" id="PF12146">
    <property type="entry name" value="Hydrolase_4"/>
    <property type="match status" value="1"/>
</dbReference>
<evidence type="ECO:0000313" key="4">
    <source>
        <dbReference type="Proteomes" id="UP000320585"/>
    </source>
</evidence>
<gene>
    <name evidence="3" type="ORF">Dia5BBH33_12100</name>
</gene>
<evidence type="ECO:0008006" key="5">
    <source>
        <dbReference type="Google" id="ProtNLM"/>
    </source>
</evidence>
<protein>
    <recommendedName>
        <fullName evidence="5">Alpha/beta hydrolase</fullName>
    </recommendedName>
</protein>
<dbReference type="InterPro" id="IPR022742">
    <property type="entry name" value="Hydrolase_4"/>
</dbReference>
<organism evidence="3 4">
    <name type="scientific">Dialister hominis</name>
    <dbReference type="NCBI Taxonomy" id="2582419"/>
    <lineage>
        <taxon>Bacteria</taxon>
        <taxon>Bacillati</taxon>
        <taxon>Bacillota</taxon>
        <taxon>Negativicutes</taxon>
        <taxon>Veillonellales</taxon>
        <taxon>Veillonellaceae</taxon>
        <taxon>Dialister</taxon>
    </lineage>
</organism>
<dbReference type="KEGG" id="dho:Dia5BBH33_12100"/>
<dbReference type="InterPro" id="IPR000073">
    <property type="entry name" value="AB_hydrolase_1"/>
</dbReference>
<evidence type="ECO:0000313" key="3">
    <source>
        <dbReference type="EMBL" id="BBK25275.1"/>
    </source>
</evidence>
<proteinExistence type="predicted"/>
<dbReference type="EMBL" id="AP019697">
    <property type="protein sequence ID" value="BBK25275.1"/>
    <property type="molecule type" value="Genomic_DNA"/>
</dbReference>
<dbReference type="PANTHER" id="PTHR43358">
    <property type="entry name" value="ALPHA/BETA-HYDROLASE"/>
    <property type="match status" value="1"/>
</dbReference>